<evidence type="ECO:0000256" key="1">
    <source>
        <dbReference type="SAM" id="Phobius"/>
    </source>
</evidence>
<keyword evidence="1" id="KW-0812">Transmembrane</keyword>
<feature type="transmembrane region" description="Helical" evidence="1">
    <location>
        <begin position="125"/>
        <end position="142"/>
    </location>
</feature>
<sequence>MMLDGVDVEHCHVSERSLMKSLIPRLRQYCLRMPNQGLLYILNDRFKFHRIFDVRAICKAISLIPPVVIPPIHIAVLYHFWRSYNFKVDKKRCECSCWDTVFKGPYETHIGSFKHLYFNATVNTLKIWITTVVGIIVLYETVKYLIRLGLKNQLRYSMLTLFISSTFSHYYTWWNYINYWNDEYYKQWNHQLYFTTTELFSTYLVLKLADKQETFTRKKSLFILSISLIHIVAGCVDQFIHNVLRLSGRPHQVVRDVAFMFGDVLHMIISLVFLSKSWNTKRVGLLKGSYPNFNNDAPGTSRLCTFVNGYWLF</sequence>
<feature type="transmembrane region" description="Helical" evidence="1">
    <location>
        <begin position="221"/>
        <end position="241"/>
    </location>
</feature>
<reference evidence="2" key="1">
    <citation type="submission" date="2014-09" db="EMBL/GenBank/DDBJ databases">
        <authorList>
            <person name="Magalhaes I.L.F."/>
            <person name="Oliveira U."/>
            <person name="Santos F.R."/>
            <person name="Vidigal T.H.D.A."/>
            <person name="Brescovit A.D."/>
            <person name="Santos A.J."/>
        </authorList>
    </citation>
    <scope>NUCLEOTIDE SEQUENCE</scope>
</reference>
<dbReference type="EMBL" id="GBRD01016767">
    <property type="protein sequence ID" value="JAG49060.1"/>
    <property type="molecule type" value="Transcribed_RNA"/>
</dbReference>
<dbReference type="AlphaFoldDB" id="A0A0K8S8J6"/>
<accession>A0A0K8S8J6</accession>
<organism evidence="2">
    <name type="scientific">Lygus hesperus</name>
    <name type="common">Western plant bug</name>
    <dbReference type="NCBI Taxonomy" id="30085"/>
    <lineage>
        <taxon>Eukaryota</taxon>
        <taxon>Metazoa</taxon>
        <taxon>Ecdysozoa</taxon>
        <taxon>Arthropoda</taxon>
        <taxon>Hexapoda</taxon>
        <taxon>Insecta</taxon>
        <taxon>Pterygota</taxon>
        <taxon>Neoptera</taxon>
        <taxon>Paraneoptera</taxon>
        <taxon>Hemiptera</taxon>
        <taxon>Heteroptera</taxon>
        <taxon>Panheteroptera</taxon>
        <taxon>Cimicomorpha</taxon>
        <taxon>Miridae</taxon>
        <taxon>Mirini</taxon>
        <taxon>Lygus</taxon>
    </lineage>
</organism>
<proteinExistence type="predicted"/>
<dbReference type="PANTHER" id="PTHR39074:SF1">
    <property type="entry name" value="AGAP007547-PA"/>
    <property type="match status" value="1"/>
</dbReference>
<feature type="transmembrane region" description="Helical" evidence="1">
    <location>
        <begin position="60"/>
        <end position="81"/>
    </location>
</feature>
<keyword evidence="1" id="KW-0472">Membrane</keyword>
<feature type="transmembrane region" description="Helical" evidence="1">
    <location>
        <begin position="253"/>
        <end position="274"/>
    </location>
</feature>
<name>A0A0K8S8J6_LYGHE</name>
<evidence type="ECO:0000313" key="2">
    <source>
        <dbReference type="EMBL" id="JAG49060.1"/>
    </source>
</evidence>
<keyword evidence="1" id="KW-1133">Transmembrane helix</keyword>
<dbReference type="PANTHER" id="PTHR39074">
    <property type="entry name" value="AGAP007547-PA"/>
    <property type="match status" value="1"/>
</dbReference>
<protein>
    <submittedName>
        <fullName evidence="2">Uncharacterized protein</fullName>
    </submittedName>
</protein>
<feature type="transmembrane region" description="Helical" evidence="1">
    <location>
        <begin position="154"/>
        <end position="172"/>
    </location>
</feature>